<sequence length="667" mass="72451">MNEQTPPTSKRALAEQTRQAQREARRRRNASLLAELAPSVLGIADPSDGTLLKSAVDNNLEVRIPAWVNLPEDGDTETVYLQLSTTGDAASDFGDVGQPLEVVGPVTSADFPLVMHVPLARLVEGRLWLRYRIVTFNGGHAVSAVVPLICDRTAPRNRVNPDEKLDGLTVGAAFIDDEYLKNNPSGIVAQVPEYETYAPGDTYKVYYFESPPEEHEDYENQVDEGPLDASMQVVIPKDVVERAGDGKYYLAYYLYDKAGNKSRGSLITSIDVALGSLPANLQDPLVHAADDGVVDLKDAIDGVSVDIPSYDGAKAHDAIAVTWGSTPLPPETVGAKAFPIPVHVPNPTLRAEYGTASDELATNVSYQIMRGAVPFGPKAISVKVDFSVVGPERPDPDPTWPNPINPNLLAPTVRGARSATDNVIDRSDANEDATLTIPFYDNAEDGHVLVVYWHGRCAGTHTVDTARDARGITVPIDWGIIFAEGNDPALPVHYTLRESQDALNEQMSQTQWVDVDAVTVILPLPQFLGVRAGWLNCDSLRDVAGVPTNNMVLKVEIPDMSAYLKAGDIIELEWAPLIGSKDEDGDDPVPNAEKIELVVLDETSVKGFIWEIKPYADHLLPTYDANLNGGRTRARVRYVKADDPDLASEWAVHKLSLAEGSDSCAMP</sequence>
<dbReference type="Proteomes" id="UP000594430">
    <property type="component" value="Chromosome"/>
</dbReference>
<feature type="region of interest" description="Disordered" evidence="1">
    <location>
        <begin position="1"/>
        <end position="26"/>
    </location>
</feature>
<gene>
    <name evidence="2" type="ORF">IZU98_06890</name>
</gene>
<dbReference type="EMBL" id="CP064946">
    <property type="protein sequence ID" value="QPH50428.1"/>
    <property type="molecule type" value="Genomic_DNA"/>
</dbReference>
<accession>A0A7S9LJT0</accession>
<name>A0A7S9LJT0_9PSED</name>
<organism evidence="2 3">
    <name type="scientific">Pseudomonas fulva</name>
    <dbReference type="NCBI Taxonomy" id="47880"/>
    <lineage>
        <taxon>Bacteria</taxon>
        <taxon>Pseudomonadati</taxon>
        <taxon>Pseudomonadota</taxon>
        <taxon>Gammaproteobacteria</taxon>
        <taxon>Pseudomonadales</taxon>
        <taxon>Pseudomonadaceae</taxon>
        <taxon>Pseudomonas</taxon>
    </lineage>
</organism>
<reference evidence="2 3" key="1">
    <citation type="submission" date="2020-11" db="EMBL/GenBank/DDBJ databases">
        <title>Pseudomonas fulva producing VIM-24.</title>
        <authorList>
            <person name="Liu S."/>
        </authorList>
    </citation>
    <scope>NUCLEOTIDE SEQUENCE [LARGE SCALE GENOMIC DNA]</scope>
    <source>
        <strain evidence="2 3">ZDHY414</strain>
    </source>
</reference>
<dbReference type="RefSeq" id="WP_196110510.1">
    <property type="nucleotide sequence ID" value="NZ_CP064943.1"/>
</dbReference>
<evidence type="ECO:0000313" key="3">
    <source>
        <dbReference type="Proteomes" id="UP000594430"/>
    </source>
</evidence>
<protein>
    <submittedName>
        <fullName evidence="2">Uncharacterized protein</fullName>
    </submittedName>
</protein>
<dbReference type="AlphaFoldDB" id="A0A7S9LJT0"/>
<evidence type="ECO:0000256" key="1">
    <source>
        <dbReference type="SAM" id="MobiDB-lite"/>
    </source>
</evidence>
<proteinExistence type="predicted"/>
<evidence type="ECO:0000313" key="2">
    <source>
        <dbReference type="EMBL" id="QPH50428.1"/>
    </source>
</evidence>